<comment type="caution">
    <text evidence="1">The sequence shown here is derived from an EMBL/GenBank/DDBJ whole genome shotgun (WGS) entry which is preliminary data.</text>
</comment>
<keyword evidence="2" id="KW-1185">Reference proteome</keyword>
<dbReference type="AlphaFoldDB" id="A0A094YXI3"/>
<evidence type="ECO:0000313" key="1">
    <source>
        <dbReference type="EMBL" id="KGB25394.1"/>
    </source>
</evidence>
<dbReference type="EMBL" id="JOKM01000018">
    <property type="protein sequence ID" value="KGB25394.1"/>
    <property type="molecule type" value="Genomic_DNA"/>
</dbReference>
<sequence length="83" mass="8906">MQAALKVCKRNPAVSSTGRKRLLSCYPCAKIQTCFAGFNDPTPSPLYGLCKGSQKKPSPLTEMAFSLSFTINGFSKNGLQSVS</sequence>
<dbReference type="Proteomes" id="UP000029448">
    <property type="component" value="Unassembled WGS sequence"/>
</dbReference>
<accession>A0A094YXI3</accession>
<reference evidence="1 2" key="1">
    <citation type="submission" date="2014-06" db="EMBL/GenBank/DDBJ databases">
        <title>Functional and comparative genomic analyses of the Drosophila gut microbiota identify candidate symbiosis factors.</title>
        <authorList>
            <person name="Newell P.D."/>
            <person name="Chaston J.M."/>
            <person name="Douglas A.E."/>
        </authorList>
    </citation>
    <scope>NUCLEOTIDE SEQUENCE [LARGE SCALE GENOMIC DNA]</scope>
    <source>
        <strain evidence="1 2">DmCS_006</strain>
    </source>
</reference>
<proteinExistence type="predicted"/>
<name>A0A094YXI3_9PROT</name>
<organism evidence="1 2">
    <name type="scientific">Acetobacter tropicalis</name>
    <dbReference type="NCBI Taxonomy" id="104102"/>
    <lineage>
        <taxon>Bacteria</taxon>
        <taxon>Pseudomonadati</taxon>
        <taxon>Pseudomonadota</taxon>
        <taxon>Alphaproteobacteria</taxon>
        <taxon>Acetobacterales</taxon>
        <taxon>Acetobacteraceae</taxon>
        <taxon>Acetobacter</taxon>
    </lineage>
</organism>
<gene>
    <name evidence="1" type="ORF">AtDm6_0589</name>
</gene>
<protein>
    <submittedName>
        <fullName evidence="1">Uncharacterized protein</fullName>
    </submittedName>
</protein>
<evidence type="ECO:0000313" key="2">
    <source>
        <dbReference type="Proteomes" id="UP000029448"/>
    </source>
</evidence>